<dbReference type="AlphaFoldDB" id="A0A1F5G8W3"/>
<evidence type="ECO:0000313" key="2">
    <source>
        <dbReference type="Proteomes" id="UP000177369"/>
    </source>
</evidence>
<accession>A0A1F5G8W3</accession>
<protein>
    <submittedName>
        <fullName evidence="1">Uncharacterized protein</fullName>
    </submittedName>
</protein>
<name>A0A1F5G8W3_9BACT</name>
<dbReference type="EMBL" id="MFBD01000033">
    <property type="protein sequence ID" value="OGD88279.1"/>
    <property type="molecule type" value="Genomic_DNA"/>
</dbReference>
<evidence type="ECO:0000313" key="1">
    <source>
        <dbReference type="EMBL" id="OGD88279.1"/>
    </source>
</evidence>
<reference evidence="1 2" key="1">
    <citation type="journal article" date="2016" name="Nat. Commun.">
        <title>Thousands of microbial genomes shed light on interconnected biogeochemical processes in an aquifer system.</title>
        <authorList>
            <person name="Anantharaman K."/>
            <person name="Brown C.T."/>
            <person name="Hug L.A."/>
            <person name="Sharon I."/>
            <person name="Castelle C.J."/>
            <person name="Probst A.J."/>
            <person name="Thomas B.C."/>
            <person name="Singh A."/>
            <person name="Wilkins M.J."/>
            <person name="Karaoz U."/>
            <person name="Brodie E.L."/>
            <person name="Williams K.H."/>
            <person name="Hubbard S.S."/>
            <person name="Banfield J.F."/>
        </authorList>
    </citation>
    <scope>NUCLEOTIDE SEQUENCE [LARGE SCALE GENOMIC DNA]</scope>
</reference>
<dbReference type="Proteomes" id="UP000177369">
    <property type="component" value="Unassembled WGS sequence"/>
</dbReference>
<comment type="caution">
    <text evidence="1">The sequence shown here is derived from an EMBL/GenBank/DDBJ whole genome shotgun (WGS) entry which is preliminary data.</text>
</comment>
<gene>
    <name evidence="1" type="ORF">A3D04_00670</name>
</gene>
<organism evidence="1 2">
    <name type="scientific">Candidatus Curtissbacteria bacterium RIFCSPHIGHO2_02_FULL_40_16b</name>
    <dbReference type="NCBI Taxonomy" id="1797714"/>
    <lineage>
        <taxon>Bacteria</taxon>
        <taxon>Candidatus Curtissiibacteriota</taxon>
    </lineage>
</organism>
<proteinExistence type="predicted"/>
<sequence length="100" mass="11928">MTEKRVTIISKEKTLSGWQFKVNINIKDLDKNSQEEYNLTIELDETDYVRLTNRSINPEEMVKKSVNFLLSRENARNILTSFNLMEISKYYPDYEEMIKP</sequence>